<dbReference type="OrthoDB" id="4484277at2"/>
<proteinExistence type="predicted"/>
<sequence length="65" mass="7233">MDRRVRVIAGPAADSRGRIVEDFGELPQQPVDIGGRHFADPARRWAVLLDDGALAFFDTDQLEPE</sequence>
<reference evidence="1 2" key="1">
    <citation type="journal article" date="2012" name="J. Bacteriol.">
        <title>Genome sequence of Mycobacterium hassiacum DSM 44199, a rare source of heat-stable mycobacterial proteins.</title>
        <authorList>
            <person name="Tiago I."/>
            <person name="Maranha A."/>
            <person name="Mendes V."/>
            <person name="Alarico S."/>
            <person name="Moynihan P.J."/>
            <person name="Clarke A.J."/>
            <person name="Macedo-Ribeiro S."/>
            <person name="Pereira P.J."/>
            <person name="Empadinhas N."/>
        </authorList>
    </citation>
    <scope>NUCLEOTIDE SEQUENCE [LARGE SCALE GENOMIC DNA]</scope>
    <source>
        <strain evidence="2">DSM 44199 / CIP 105218 / JCM 12690 / 3849</strain>
    </source>
</reference>
<dbReference type="PATRIC" id="fig|1122247.3.peg.3070"/>
<protein>
    <submittedName>
        <fullName evidence="1">Uncharacterized protein</fullName>
    </submittedName>
</protein>
<organism evidence="1 2">
    <name type="scientific">Mycolicibacterium hassiacum (strain DSM 44199 / CIP 105218 / JCM 12690 / 3849)</name>
    <name type="common">Mycobacterium hassiacum</name>
    <dbReference type="NCBI Taxonomy" id="1122247"/>
    <lineage>
        <taxon>Bacteria</taxon>
        <taxon>Bacillati</taxon>
        <taxon>Actinomycetota</taxon>
        <taxon>Actinomycetes</taxon>
        <taxon>Mycobacteriales</taxon>
        <taxon>Mycobacteriaceae</taxon>
        <taxon>Mycolicibacterium</taxon>
    </lineage>
</organism>
<dbReference type="STRING" id="1122247.GCA_000379865_00532"/>
<evidence type="ECO:0000313" key="1">
    <source>
        <dbReference type="EMBL" id="EKF22762.1"/>
    </source>
</evidence>
<dbReference type="Proteomes" id="UP000006265">
    <property type="component" value="Unassembled WGS sequence"/>
</dbReference>
<dbReference type="AlphaFoldDB" id="K5BE87"/>
<evidence type="ECO:0000313" key="2">
    <source>
        <dbReference type="Proteomes" id="UP000006265"/>
    </source>
</evidence>
<dbReference type="EMBL" id="AMRA01000093">
    <property type="protein sequence ID" value="EKF22762.1"/>
    <property type="molecule type" value="Genomic_DNA"/>
</dbReference>
<keyword evidence="2" id="KW-1185">Reference proteome</keyword>
<gene>
    <name evidence="1" type="ORF">C731_3202</name>
</gene>
<comment type="caution">
    <text evidence="1">The sequence shown here is derived from an EMBL/GenBank/DDBJ whole genome shotgun (WGS) entry which is preliminary data.</text>
</comment>
<accession>K5BE87</accession>
<name>K5BE87_MYCHD</name>